<dbReference type="Proteomes" id="UP001152523">
    <property type="component" value="Unassembled WGS sequence"/>
</dbReference>
<organism evidence="3 4">
    <name type="scientific">Cuscuta epithymum</name>
    <dbReference type="NCBI Taxonomy" id="186058"/>
    <lineage>
        <taxon>Eukaryota</taxon>
        <taxon>Viridiplantae</taxon>
        <taxon>Streptophyta</taxon>
        <taxon>Embryophyta</taxon>
        <taxon>Tracheophyta</taxon>
        <taxon>Spermatophyta</taxon>
        <taxon>Magnoliopsida</taxon>
        <taxon>eudicotyledons</taxon>
        <taxon>Gunneridae</taxon>
        <taxon>Pentapetalae</taxon>
        <taxon>asterids</taxon>
        <taxon>lamiids</taxon>
        <taxon>Solanales</taxon>
        <taxon>Convolvulaceae</taxon>
        <taxon>Cuscuteae</taxon>
        <taxon>Cuscuta</taxon>
        <taxon>Cuscuta subgen. Cuscuta</taxon>
    </lineage>
</organism>
<dbReference type="AlphaFoldDB" id="A0AAV0DJU3"/>
<dbReference type="EMBL" id="CAMAPF010000108">
    <property type="protein sequence ID" value="CAH9100590.1"/>
    <property type="molecule type" value="Genomic_DNA"/>
</dbReference>
<feature type="signal peptide" evidence="2">
    <location>
        <begin position="1"/>
        <end position="28"/>
    </location>
</feature>
<feature type="region of interest" description="Disordered" evidence="1">
    <location>
        <begin position="44"/>
        <end position="78"/>
    </location>
</feature>
<protein>
    <submittedName>
        <fullName evidence="3">Uncharacterized protein</fullName>
    </submittedName>
</protein>
<proteinExistence type="predicted"/>
<name>A0AAV0DJU3_9ASTE</name>
<feature type="compositionally biased region" description="Polar residues" evidence="1">
    <location>
        <begin position="46"/>
        <end position="60"/>
    </location>
</feature>
<accession>A0AAV0DJU3</accession>
<reference evidence="3" key="1">
    <citation type="submission" date="2022-07" db="EMBL/GenBank/DDBJ databases">
        <authorList>
            <person name="Macas J."/>
            <person name="Novak P."/>
            <person name="Neumann P."/>
        </authorList>
    </citation>
    <scope>NUCLEOTIDE SEQUENCE</scope>
</reference>
<evidence type="ECO:0000313" key="3">
    <source>
        <dbReference type="EMBL" id="CAH9100590.1"/>
    </source>
</evidence>
<keyword evidence="2" id="KW-0732">Signal</keyword>
<feature type="chain" id="PRO_5043617247" evidence="2">
    <location>
        <begin position="29"/>
        <end position="78"/>
    </location>
</feature>
<comment type="caution">
    <text evidence="3">The sequence shown here is derived from an EMBL/GenBank/DDBJ whole genome shotgun (WGS) entry which is preliminary data.</text>
</comment>
<evidence type="ECO:0000313" key="4">
    <source>
        <dbReference type="Proteomes" id="UP001152523"/>
    </source>
</evidence>
<keyword evidence="4" id="KW-1185">Reference proteome</keyword>
<gene>
    <name evidence="3" type="ORF">CEPIT_LOCUS15350</name>
</gene>
<evidence type="ECO:0000256" key="2">
    <source>
        <dbReference type="SAM" id="SignalP"/>
    </source>
</evidence>
<evidence type="ECO:0000256" key="1">
    <source>
        <dbReference type="SAM" id="MobiDB-lite"/>
    </source>
</evidence>
<sequence length="78" mass="8585">MQIAHNFRFGKLLPAVLLLSMLVLTISATQNNTVAAVDVAKKLPSSPATLPPQNQTQEFSSSKRKVMYKGKPNPLHNR</sequence>